<proteinExistence type="predicted"/>
<keyword evidence="3" id="KW-1185">Reference proteome</keyword>
<keyword evidence="1" id="KW-0812">Transmembrane</keyword>
<dbReference type="OrthoDB" id="2886319at2"/>
<dbReference type="Proteomes" id="UP000198636">
    <property type="component" value="Unassembled WGS sequence"/>
</dbReference>
<evidence type="ECO:0000256" key="1">
    <source>
        <dbReference type="SAM" id="Phobius"/>
    </source>
</evidence>
<dbReference type="EMBL" id="FMUS01000004">
    <property type="protein sequence ID" value="SCY10314.1"/>
    <property type="molecule type" value="Genomic_DNA"/>
</dbReference>
<keyword evidence="1" id="KW-1133">Transmembrane helix</keyword>
<name>A0A1G5D6Q9_9FIRM</name>
<reference evidence="2 3" key="1">
    <citation type="submission" date="2016-10" db="EMBL/GenBank/DDBJ databases">
        <authorList>
            <person name="de Groot N.N."/>
        </authorList>
    </citation>
    <scope>NUCLEOTIDE SEQUENCE [LARGE SCALE GENOMIC DNA]</scope>
    <source>
        <strain evidence="2 3">DSM 18978</strain>
    </source>
</reference>
<dbReference type="STRING" id="1120976.SAMN03080606_00814"/>
<keyword evidence="1" id="KW-0472">Membrane</keyword>
<gene>
    <name evidence="2" type="ORF">SAMN03080606_00814</name>
</gene>
<organism evidence="2 3">
    <name type="scientific">Alkaliphilus peptidifermentans DSM 18978</name>
    <dbReference type="NCBI Taxonomy" id="1120976"/>
    <lineage>
        <taxon>Bacteria</taxon>
        <taxon>Bacillati</taxon>
        <taxon>Bacillota</taxon>
        <taxon>Clostridia</taxon>
        <taxon>Peptostreptococcales</taxon>
        <taxon>Natronincolaceae</taxon>
        <taxon>Alkaliphilus</taxon>
    </lineage>
</organism>
<feature type="transmembrane region" description="Helical" evidence="1">
    <location>
        <begin position="20"/>
        <end position="44"/>
    </location>
</feature>
<dbReference type="RefSeq" id="WP_091540265.1">
    <property type="nucleotide sequence ID" value="NZ_FMUS01000004.1"/>
</dbReference>
<evidence type="ECO:0000313" key="2">
    <source>
        <dbReference type="EMBL" id="SCY10314.1"/>
    </source>
</evidence>
<evidence type="ECO:0000313" key="3">
    <source>
        <dbReference type="Proteomes" id="UP000198636"/>
    </source>
</evidence>
<accession>A0A1G5D6Q9</accession>
<dbReference type="AlphaFoldDB" id="A0A1G5D6Q9"/>
<sequence>MKVCPDCKSDVIEETSSTAIRVIFCIVILFLPFGIFFCWIPFIFPRKYRCKSCGNEGENSQLVDIDWRDKELIVKDEATLDEKIKPYLNNWFDSNDKQLFKIVTYKGNMLLVVLMEDNVKIYSIIEFSINSSTYKIYLKDNINKGLTSSMLEIFSEEEVLQYENKQTIEEFREWLIEKEKLVDFLNVEVM</sequence>
<protein>
    <submittedName>
        <fullName evidence="2">Uncharacterized protein</fullName>
    </submittedName>
</protein>